<name>A0A1I4J1B6_9HYPH</name>
<dbReference type="OrthoDB" id="9801972at2"/>
<dbReference type="RefSeq" id="WP_092039299.1">
    <property type="nucleotide sequence ID" value="NZ_FOTK01000007.1"/>
</dbReference>
<dbReference type="SMART" id="SM01152">
    <property type="entry name" value="DUF167"/>
    <property type="match status" value="1"/>
</dbReference>
<dbReference type="STRING" id="582667.SAMN05192568_100781"/>
<evidence type="ECO:0000313" key="3">
    <source>
        <dbReference type="EMBL" id="SFL60375.1"/>
    </source>
</evidence>
<dbReference type="Proteomes" id="UP000199048">
    <property type="component" value="Unassembled WGS sequence"/>
</dbReference>
<dbReference type="EMBL" id="FOTK01000007">
    <property type="protein sequence ID" value="SFL60375.1"/>
    <property type="molecule type" value="Genomic_DNA"/>
</dbReference>
<gene>
    <name evidence="3" type="ORF">SAMN05192568_100781</name>
</gene>
<sequence length="95" mass="10068">MAAIRLAVRLTPRGGRDAADGWARDEKGQPYLKARVSAPPVDGAANAALEKMIAKALKIGRSSVRIAAGDQSRLKILEIDGITQADLDRTFGAPE</sequence>
<dbReference type="InterPro" id="IPR003746">
    <property type="entry name" value="DUF167"/>
</dbReference>
<evidence type="ECO:0000313" key="4">
    <source>
        <dbReference type="Proteomes" id="UP000199048"/>
    </source>
</evidence>
<dbReference type="HAMAP" id="MF_00634">
    <property type="entry name" value="UPF0235"/>
    <property type="match status" value="1"/>
</dbReference>
<keyword evidence="4" id="KW-1185">Reference proteome</keyword>
<dbReference type="InterPro" id="IPR036591">
    <property type="entry name" value="YggU-like_sf"/>
</dbReference>
<dbReference type="SUPFAM" id="SSF69786">
    <property type="entry name" value="YggU-like"/>
    <property type="match status" value="1"/>
</dbReference>
<dbReference type="NCBIfam" id="TIGR00251">
    <property type="entry name" value="DUF167 family protein"/>
    <property type="match status" value="1"/>
</dbReference>
<comment type="similarity">
    <text evidence="1 2">Belongs to the UPF0235 family.</text>
</comment>
<protein>
    <recommendedName>
        <fullName evidence="2">UPF0235 protein SAMN05192568_100781</fullName>
    </recommendedName>
</protein>
<dbReference type="Pfam" id="PF02594">
    <property type="entry name" value="DUF167"/>
    <property type="match status" value="1"/>
</dbReference>
<reference evidence="4" key="1">
    <citation type="submission" date="2016-10" db="EMBL/GenBank/DDBJ databases">
        <authorList>
            <person name="Varghese N."/>
            <person name="Submissions S."/>
        </authorList>
    </citation>
    <scope>NUCLEOTIDE SEQUENCE [LARGE SCALE GENOMIC DNA]</scope>
    <source>
        <strain evidence="4">BL36</strain>
    </source>
</reference>
<accession>A0A1I4J1B6</accession>
<proteinExistence type="inferred from homology"/>
<organism evidence="3 4">
    <name type="scientific">Methylobacterium pseudosasicola</name>
    <dbReference type="NCBI Taxonomy" id="582667"/>
    <lineage>
        <taxon>Bacteria</taxon>
        <taxon>Pseudomonadati</taxon>
        <taxon>Pseudomonadota</taxon>
        <taxon>Alphaproteobacteria</taxon>
        <taxon>Hyphomicrobiales</taxon>
        <taxon>Methylobacteriaceae</taxon>
        <taxon>Methylobacterium</taxon>
    </lineage>
</organism>
<dbReference type="AlphaFoldDB" id="A0A1I4J1B6"/>
<dbReference type="Gene3D" id="3.30.1200.10">
    <property type="entry name" value="YggU-like"/>
    <property type="match status" value="1"/>
</dbReference>
<evidence type="ECO:0000256" key="2">
    <source>
        <dbReference type="HAMAP-Rule" id="MF_00634"/>
    </source>
</evidence>
<evidence type="ECO:0000256" key="1">
    <source>
        <dbReference type="ARBA" id="ARBA00010364"/>
    </source>
</evidence>